<dbReference type="GO" id="GO:0005576">
    <property type="term" value="C:extracellular region"/>
    <property type="evidence" value="ECO:0007669"/>
    <property type="project" value="UniProtKB-ARBA"/>
</dbReference>
<dbReference type="InterPro" id="IPR013783">
    <property type="entry name" value="Ig-like_fold"/>
</dbReference>
<evidence type="ECO:0000256" key="3">
    <source>
        <dbReference type="ARBA" id="ARBA00043265"/>
    </source>
</evidence>
<reference evidence="6" key="1">
    <citation type="thesis" date="2020" institute="ProQuest LLC" country="789 East Eisenhower Parkway, Ann Arbor, MI, USA">
        <title>Comparative Genomics and Chromosome Evolution.</title>
        <authorList>
            <person name="Mudd A.B."/>
        </authorList>
    </citation>
    <scope>NUCLEOTIDE SEQUENCE</scope>
    <source>
        <strain evidence="6">HN-11 Male</strain>
        <tissue evidence="6">Kidney and liver</tissue>
    </source>
</reference>
<dbReference type="SUPFAM" id="SSF48726">
    <property type="entry name" value="Immunoglobulin"/>
    <property type="match status" value="1"/>
</dbReference>
<name>A0A8J6B819_ELECQ</name>
<dbReference type="Proteomes" id="UP000770717">
    <property type="component" value="Unassembled WGS sequence"/>
</dbReference>
<protein>
    <recommendedName>
        <fullName evidence="5">Ig-like domain-containing protein</fullName>
    </recommendedName>
</protein>
<keyword evidence="4" id="KW-0732">Signal</keyword>
<dbReference type="OrthoDB" id="8694217at2759"/>
<dbReference type="GO" id="GO:0002250">
    <property type="term" value="P:adaptive immune response"/>
    <property type="evidence" value="ECO:0007669"/>
    <property type="project" value="UniProtKB-KW"/>
</dbReference>
<comment type="caution">
    <text evidence="6">The sequence shown here is derived from an EMBL/GenBank/DDBJ whole genome shotgun (WGS) entry which is preliminary data.</text>
</comment>
<feature type="chain" id="PRO_5035284822" description="Ig-like domain-containing protein" evidence="4">
    <location>
        <begin position="20"/>
        <end position="123"/>
    </location>
</feature>
<dbReference type="InterPro" id="IPR013106">
    <property type="entry name" value="Ig_V-set"/>
</dbReference>
<keyword evidence="7" id="KW-1185">Reference proteome</keyword>
<evidence type="ECO:0000259" key="5">
    <source>
        <dbReference type="PROSITE" id="PS50835"/>
    </source>
</evidence>
<dbReference type="InterPro" id="IPR050199">
    <property type="entry name" value="IgHV"/>
</dbReference>
<dbReference type="GO" id="GO:0019814">
    <property type="term" value="C:immunoglobulin complex"/>
    <property type="evidence" value="ECO:0007669"/>
    <property type="project" value="UniProtKB-KW"/>
</dbReference>
<dbReference type="InterPro" id="IPR007110">
    <property type="entry name" value="Ig-like_dom"/>
</dbReference>
<feature type="non-terminal residue" evidence="6">
    <location>
        <position position="123"/>
    </location>
</feature>
<gene>
    <name evidence="6" type="ORF">GDO78_022545</name>
</gene>
<dbReference type="PANTHER" id="PTHR23266">
    <property type="entry name" value="IMMUNOGLOBULIN HEAVY CHAIN"/>
    <property type="match status" value="1"/>
</dbReference>
<evidence type="ECO:0000313" key="6">
    <source>
        <dbReference type="EMBL" id="KAG9463041.1"/>
    </source>
</evidence>
<evidence type="ECO:0000313" key="7">
    <source>
        <dbReference type="Proteomes" id="UP000770717"/>
    </source>
</evidence>
<proteinExistence type="predicted"/>
<dbReference type="InterPro" id="IPR036179">
    <property type="entry name" value="Ig-like_dom_sf"/>
</dbReference>
<dbReference type="Gene3D" id="2.60.40.10">
    <property type="entry name" value="Immunoglobulins"/>
    <property type="match status" value="1"/>
</dbReference>
<accession>A0A8J6B819</accession>
<evidence type="ECO:0000256" key="2">
    <source>
        <dbReference type="ARBA" id="ARBA00023130"/>
    </source>
</evidence>
<keyword evidence="2" id="KW-1064">Adaptive immunity</keyword>
<sequence length="123" mass="13153">MSSGLWVFCVISALPCILSQTSVSLSAPSLVKPSQTIRFACKVTGVPITDGSKLPAINFIREQAGHKLVFLAHLNYAQGTAYNPSLSSRLVLSRDTSKNEVYLDVKSSDSGDTATYFCAGHPT</sequence>
<evidence type="ECO:0000256" key="4">
    <source>
        <dbReference type="SAM" id="SignalP"/>
    </source>
</evidence>
<dbReference type="PROSITE" id="PS50835">
    <property type="entry name" value="IG_LIKE"/>
    <property type="match status" value="1"/>
</dbReference>
<keyword evidence="1" id="KW-0391">Immunity</keyword>
<dbReference type="AlphaFoldDB" id="A0A8J6B819"/>
<organism evidence="6 7">
    <name type="scientific">Eleutherodactylus coqui</name>
    <name type="common">Puerto Rican coqui</name>
    <dbReference type="NCBI Taxonomy" id="57060"/>
    <lineage>
        <taxon>Eukaryota</taxon>
        <taxon>Metazoa</taxon>
        <taxon>Chordata</taxon>
        <taxon>Craniata</taxon>
        <taxon>Vertebrata</taxon>
        <taxon>Euteleostomi</taxon>
        <taxon>Amphibia</taxon>
        <taxon>Batrachia</taxon>
        <taxon>Anura</taxon>
        <taxon>Neobatrachia</taxon>
        <taxon>Hyloidea</taxon>
        <taxon>Eleutherodactylidae</taxon>
        <taxon>Eleutherodactylinae</taxon>
        <taxon>Eleutherodactylus</taxon>
        <taxon>Eleutherodactylus</taxon>
    </lineage>
</organism>
<dbReference type="SMART" id="SM00406">
    <property type="entry name" value="IGv"/>
    <property type="match status" value="1"/>
</dbReference>
<keyword evidence="3" id="KW-1280">Immunoglobulin</keyword>
<feature type="signal peptide" evidence="4">
    <location>
        <begin position="1"/>
        <end position="19"/>
    </location>
</feature>
<evidence type="ECO:0000256" key="1">
    <source>
        <dbReference type="ARBA" id="ARBA00022859"/>
    </source>
</evidence>
<feature type="domain" description="Ig-like" evidence="5">
    <location>
        <begin position="15"/>
        <end position="123"/>
    </location>
</feature>
<dbReference type="EMBL" id="WNTK01008300">
    <property type="protein sequence ID" value="KAG9463041.1"/>
    <property type="molecule type" value="Genomic_DNA"/>
</dbReference>